<comment type="caution">
    <text evidence="2">The sequence shown here is derived from an EMBL/GenBank/DDBJ whole genome shotgun (WGS) entry which is preliminary data.</text>
</comment>
<evidence type="ECO:0000313" key="2">
    <source>
        <dbReference type="EMBL" id="KAK0606982.1"/>
    </source>
</evidence>
<gene>
    <name evidence="2" type="ORF">LWI29_007298</name>
</gene>
<dbReference type="InterPro" id="IPR004332">
    <property type="entry name" value="Transposase_MuDR"/>
</dbReference>
<proteinExistence type="predicted"/>
<organism evidence="2 3">
    <name type="scientific">Acer saccharum</name>
    <name type="common">Sugar maple</name>
    <dbReference type="NCBI Taxonomy" id="4024"/>
    <lineage>
        <taxon>Eukaryota</taxon>
        <taxon>Viridiplantae</taxon>
        <taxon>Streptophyta</taxon>
        <taxon>Embryophyta</taxon>
        <taxon>Tracheophyta</taxon>
        <taxon>Spermatophyta</taxon>
        <taxon>Magnoliopsida</taxon>
        <taxon>eudicotyledons</taxon>
        <taxon>Gunneridae</taxon>
        <taxon>Pentapetalae</taxon>
        <taxon>rosids</taxon>
        <taxon>malvids</taxon>
        <taxon>Sapindales</taxon>
        <taxon>Sapindaceae</taxon>
        <taxon>Hippocastanoideae</taxon>
        <taxon>Acereae</taxon>
        <taxon>Acer</taxon>
    </lineage>
</organism>
<evidence type="ECO:0000313" key="3">
    <source>
        <dbReference type="Proteomes" id="UP001168877"/>
    </source>
</evidence>
<keyword evidence="3" id="KW-1185">Reference proteome</keyword>
<feature type="domain" description="Transposase MuDR plant" evidence="1">
    <location>
        <begin position="67"/>
        <end position="124"/>
    </location>
</feature>
<dbReference type="Pfam" id="PF03108">
    <property type="entry name" value="DBD_Tnp_Mut"/>
    <property type="match status" value="1"/>
</dbReference>
<sequence length="137" mass="15949">MEDEETGLDDEGEKGLNYSIAMEYEEVSLDDEQKQAMKELKRMDRKKWTKKKPIFEQFNMESDLRTVNLKVGQIFGNAKEFKKAAREHAIKQGRSIWFPCNEKSRVQGVCKCKLDNCSWSIWASCFVKNSPALMIKT</sequence>
<dbReference type="AlphaFoldDB" id="A0AA39TB37"/>
<name>A0AA39TB37_ACESA</name>
<dbReference type="EMBL" id="JAUESC010000001">
    <property type="protein sequence ID" value="KAK0606982.1"/>
    <property type="molecule type" value="Genomic_DNA"/>
</dbReference>
<evidence type="ECO:0000259" key="1">
    <source>
        <dbReference type="Pfam" id="PF03108"/>
    </source>
</evidence>
<reference evidence="2" key="1">
    <citation type="journal article" date="2022" name="Plant J.">
        <title>Strategies of tolerance reflected in two North American maple genomes.</title>
        <authorList>
            <person name="McEvoy S.L."/>
            <person name="Sezen U.U."/>
            <person name="Trouern-Trend A."/>
            <person name="McMahon S.M."/>
            <person name="Schaberg P.G."/>
            <person name="Yang J."/>
            <person name="Wegrzyn J.L."/>
            <person name="Swenson N.G."/>
        </authorList>
    </citation>
    <scope>NUCLEOTIDE SEQUENCE</scope>
    <source>
        <strain evidence="2">NS2018</strain>
    </source>
</reference>
<accession>A0AA39TB37</accession>
<reference evidence="2" key="2">
    <citation type="submission" date="2023-06" db="EMBL/GenBank/DDBJ databases">
        <authorList>
            <person name="Swenson N.G."/>
            <person name="Wegrzyn J.L."/>
            <person name="Mcevoy S.L."/>
        </authorList>
    </citation>
    <scope>NUCLEOTIDE SEQUENCE</scope>
    <source>
        <strain evidence="2">NS2018</strain>
        <tissue evidence="2">Leaf</tissue>
    </source>
</reference>
<protein>
    <recommendedName>
        <fullName evidence="1">Transposase MuDR plant domain-containing protein</fullName>
    </recommendedName>
</protein>
<dbReference type="Proteomes" id="UP001168877">
    <property type="component" value="Unassembled WGS sequence"/>
</dbReference>